<dbReference type="Proteomes" id="UP000009149">
    <property type="component" value="Chromosome"/>
</dbReference>
<accession>B3DVP2</accession>
<evidence type="ECO:0000313" key="2">
    <source>
        <dbReference type="Proteomes" id="UP000009149"/>
    </source>
</evidence>
<dbReference type="KEGG" id="min:Minf_1341"/>
<dbReference type="HOGENOM" id="CLU_3045219_0_0_0"/>
<name>B3DVP2_METI4</name>
<gene>
    <name evidence="1" type="ordered locus">Minf_1341</name>
</gene>
<evidence type="ECO:0000313" key="1">
    <source>
        <dbReference type="EMBL" id="ACD83395.1"/>
    </source>
</evidence>
<proteinExistence type="predicted"/>
<dbReference type="EMBL" id="CP000975">
    <property type="protein sequence ID" value="ACD83395.1"/>
    <property type="molecule type" value="Genomic_DNA"/>
</dbReference>
<sequence>MPPAEVVYPSKARELNIKQNVKQEDKTVFISKLIFLIKSRVKLNVKNSLVLQKK</sequence>
<dbReference type="STRING" id="481448.Minf_1341"/>
<organism evidence="1 2">
    <name type="scientific">Methylacidiphilum infernorum (isolate V4)</name>
    <name type="common">Methylokorus infernorum (strain V4)</name>
    <dbReference type="NCBI Taxonomy" id="481448"/>
    <lineage>
        <taxon>Bacteria</taxon>
        <taxon>Pseudomonadati</taxon>
        <taxon>Verrucomicrobiota</taxon>
        <taxon>Methylacidiphilae</taxon>
        <taxon>Methylacidiphilales</taxon>
        <taxon>Methylacidiphilaceae</taxon>
        <taxon>Methylacidiphilum (ex Ratnadevi et al. 2023)</taxon>
    </lineage>
</organism>
<reference evidence="1 2" key="1">
    <citation type="journal article" date="2008" name="Biol. Direct">
        <title>Complete genome sequence of the extremely acidophilic methanotroph isolate V4, Methylacidiphilum infernorum, a representative of the bacterial phylum Verrucomicrobia.</title>
        <authorList>
            <person name="Hou S."/>
            <person name="Makarova K.S."/>
            <person name="Saw J.H."/>
            <person name="Senin P."/>
            <person name="Ly B.V."/>
            <person name="Zhou Z."/>
            <person name="Ren Y."/>
            <person name="Wang J."/>
            <person name="Galperin M.Y."/>
            <person name="Omelchenko M.V."/>
            <person name="Wolf Y.I."/>
            <person name="Yutin N."/>
            <person name="Koonin E.V."/>
            <person name="Stott M.B."/>
            <person name="Mountain B.W."/>
            <person name="Crowe M.A."/>
            <person name="Smirnova A.V."/>
            <person name="Dunfield P.F."/>
            <person name="Feng L."/>
            <person name="Wang L."/>
            <person name="Alam M."/>
        </authorList>
    </citation>
    <scope>NUCLEOTIDE SEQUENCE [LARGE SCALE GENOMIC DNA]</scope>
    <source>
        <strain evidence="2">Isolate V4</strain>
    </source>
</reference>
<dbReference type="AlphaFoldDB" id="B3DVP2"/>
<protein>
    <submittedName>
        <fullName evidence="1">Uncharacterized protein</fullName>
    </submittedName>
</protein>